<evidence type="ECO:0000313" key="3">
    <source>
        <dbReference type="Proteomes" id="UP001222027"/>
    </source>
</evidence>
<comment type="caution">
    <text evidence="2">The sequence shown here is derived from an EMBL/GenBank/DDBJ whole genome shotgun (WGS) entry which is preliminary data.</text>
</comment>
<feature type="region of interest" description="Disordered" evidence="1">
    <location>
        <begin position="136"/>
        <end position="156"/>
    </location>
</feature>
<organism evidence="2 3">
    <name type="scientific">Ensete ventricosum</name>
    <name type="common">Abyssinian banana</name>
    <name type="synonym">Musa ensete</name>
    <dbReference type="NCBI Taxonomy" id="4639"/>
    <lineage>
        <taxon>Eukaryota</taxon>
        <taxon>Viridiplantae</taxon>
        <taxon>Streptophyta</taxon>
        <taxon>Embryophyta</taxon>
        <taxon>Tracheophyta</taxon>
        <taxon>Spermatophyta</taxon>
        <taxon>Magnoliopsida</taxon>
        <taxon>Liliopsida</taxon>
        <taxon>Zingiberales</taxon>
        <taxon>Musaceae</taxon>
        <taxon>Ensete</taxon>
    </lineage>
</organism>
<gene>
    <name evidence="2" type="ORF">OPV22_023088</name>
</gene>
<proteinExistence type="predicted"/>
<reference evidence="2 3" key="1">
    <citation type="submission" date="2022-12" db="EMBL/GenBank/DDBJ databases">
        <title>Chromosome-scale assembly of the Ensete ventricosum genome.</title>
        <authorList>
            <person name="Dussert Y."/>
            <person name="Stocks J."/>
            <person name="Wendawek A."/>
            <person name="Woldeyes F."/>
            <person name="Nichols R.A."/>
            <person name="Borrell J.S."/>
        </authorList>
    </citation>
    <scope>NUCLEOTIDE SEQUENCE [LARGE SCALE GENOMIC DNA]</scope>
    <source>
        <strain evidence="3">cv. Maze</strain>
        <tissue evidence="2">Seeds</tissue>
    </source>
</reference>
<sequence>MFLRYFCPRCRLPCAPVSEFFVSSCPVPLFEQSPRAELYLENSGMVQKVQQPRLLTTGIGYCWKAKEQSCCTTNVLSGDHVLSNYEASGSAYTVEDDGSQDISEELFDSWIYDAAIGIGFQFPFSFPTEIDCGKEGGRARTASGKVARTSKQDKAV</sequence>
<keyword evidence="3" id="KW-1185">Reference proteome</keyword>
<protein>
    <submittedName>
        <fullName evidence="2">Uncharacterized protein</fullName>
    </submittedName>
</protein>
<dbReference type="AlphaFoldDB" id="A0AAV8PCE4"/>
<dbReference type="EMBL" id="JAQQAF010000006">
    <property type="protein sequence ID" value="KAJ8479361.1"/>
    <property type="molecule type" value="Genomic_DNA"/>
</dbReference>
<dbReference type="Proteomes" id="UP001222027">
    <property type="component" value="Unassembled WGS sequence"/>
</dbReference>
<evidence type="ECO:0000256" key="1">
    <source>
        <dbReference type="SAM" id="MobiDB-lite"/>
    </source>
</evidence>
<name>A0AAV8PCE4_ENSVE</name>
<evidence type="ECO:0000313" key="2">
    <source>
        <dbReference type="EMBL" id="KAJ8479361.1"/>
    </source>
</evidence>
<accession>A0AAV8PCE4</accession>